<dbReference type="STRING" id="265719.SAMN04488509_104227"/>
<dbReference type="InterPro" id="IPR015422">
    <property type="entry name" value="PyrdxlP-dep_Trfase_small"/>
</dbReference>
<dbReference type="PANTHER" id="PTHR11879">
    <property type="entry name" value="ASPARTATE AMINOTRANSFERASE"/>
    <property type="match status" value="1"/>
</dbReference>
<comment type="similarity">
    <text evidence="2 7">Belongs to the class-I pyridoxal-phosphate-dependent aminotransferase family.</text>
</comment>
<dbReference type="EMBL" id="FNAG01000004">
    <property type="protein sequence ID" value="SDD63155.1"/>
    <property type="molecule type" value="Genomic_DNA"/>
</dbReference>
<dbReference type="EC" id="2.6.1.-" evidence="7"/>
<dbReference type="GO" id="GO:0004069">
    <property type="term" value="F:L-aspartate:2-oxoglutarate aminotransferase activity"/>
    <property type="evidence" value="ECO:0007669"/>
    <property type="project" value="TreeGrafter"/>
</dbReference>
<dbReference type="GO" id="GO:0004838">
    <property type="term" value="F:L-tyrosine-2-oxoglutarate transaminase activity"/>
    <property type="evidence" value="ECO:0007669"/>
    <property type="project" value="TreeGrafter"/>
</dbReference>
<comment type="cofactor">
    <cofactor evidence="1 7">
        <name>pyridoxal 5'-phosphate</name>
        <dbReference type="ChEBI" id="CHEBI:597326"/>
    </cofactor>
</comment>
<reference evidence="9 10" key="1">
    <citation type="submission" date="2016-10" db="EMBL/GenBank/DDBJ databases">
        <authorList>
            <person name="de Groot N.N."/>
        </authorList>
    </citation>
    <scope>NUCLEOTIDE SEQUENCE [LARGE SCALE GENOMIC DNA]</scope>
    <source>
        <strain evidence="9 10">DSM 16957</strain>
    </source>
</reference>
<keyword evidence="6" id="KW-0663">Pyridoxal phosphate</keyword>
<keyword evidence="10" id="KW-1185">Reference proteome</keyword>
<evidence type="ECO:0000259" key="8">
    <source>
        <dbReference type="Pfam" id="PF00155"/>
    </source>
</evidence>
<evidence type="ECO:0000256" key="3">
    <source>
        <dbReference type="ARBA" id="ARBA00011738"/>
    </source>
</evidence>
<name>A0A1G6WDJ6_9GAMM</name>
<keyword evidence="4 7" id="KW-0032">Aminotransferase</keyword>
<dbReference type="Gene3D" id="3.40.640.10">
    <property type="entry name" value="Type I PLP-dependent aspartate aminotransferase-like (Major domain)"/>
    <property type="match status" value="1"/>
</dbReference>
<comment type="subunit">
    <text evidence="3">Homodimer.</text>
</comment>
<dbReference type="GO" id="GO:0042802">
    <property type="term" value="F:identical protein binding"/>
    <property type="evidence" value="ECO:0007669"/>
    <property type="project" value="TreeGrafter"/>
</dbReference>
<evidence type="ECO:0000256" key="6">
    <source>
        <dbReference type="ARBA" id="ARBA00022898"/>
    </source>
</evidence>
<dbReference type="CDD" id="cd00609">
    <property type="entry name" value="AAT_like"/>
    <property type="match status" value="1"/>
</dbReference>
<evidence type="ECO:0000256" key="7">
    <source>
        <dbReference type="RuleBase" id="RU000481"/>
    </source>
</evidence>
<organism evidence="9 10">
    <name type="scientific">Aquimonas voraii</name>
    <dbReference type="NCBI Taxonomy" id="265719"/>
    <lineage>
        <taxon>Bacteria</taxon>
        <taxon>Pseudomonadati</taxon>
        <taxon>Pseudomonadota</taxon>
        <taxon>Gammaproteobacteria</taxon>
        <taxon>Lysobacterales</taxon>
        <taxon>Lysobacteraceae</taxon>
        <taxon>Aquimonas</taxon>
    </lineage>
</organism>
<evidence type="ECO:0000256" key="1">
    <source>
        <dbReference type="ARBA" id="ARBA00001933"/>
    </source>
</evidence>
<proteinExistence type="inferred from homology"/>
<keyword evidence="5 7" id="KW-0808">Transferase</keyword>
<dbReference type="GO" id="GO:0030170">
    <property type="term" value="F:pyridoxal phosphate binding"/>
    <property type="evidence" value="ECO:0007669"/>
    <property type="project" value="InterPro"/>
</dbReference>
<dbReference type="Gene3D" id="3.90.1150.10">
    <property type="entry name" value="Aspartate Aminotransferase, domain 1"/>
    <property type="match status" value="1"/>
</dbReference>
<accession>A0A1G6WDJ6</accession>
<sequence>MFFELQPAPADPILGLMAAFRADPRPHKIDLGVGVYKDEAGHTPVLACVKRAEARRTEREDSKTYIGMAGDPGFNAALEKLALGDVPALAEGRVATAHTPGGTGALRVAAELIKRARPEATVWVSDPTWGNHPSVFKAAGLKVREYPYYDAATQSLRAEAMLAALAEVPAGDVVLLHACCHNPSGVDLEAQHWQAVAELAERQGFLCFVDMAYQGFSTELEADAFGPRLLARRLPELLLATSCSKNFGLYRERIGAVSVIGHSAQQTQATFSQLLSAIRNVYSMPPAHGAILVREILEDAELRAQWVDELAAMRGRINHYRSAMVQALREAGVARDFSFIERQRGMFSFLGITPEQVERLKTEHAIYMVGSSRMNIAGLSAANLSHFARSLKAVL</sequence>
<dbReference type="AlphaFoldDB" id="A0A1G6WDJ6"/>
<dbReference type="Proteomes" id="UP000199603">
    <property type="component" value="Unassembled WGS sequence"/>
</dbReference>
<dbReference type="GO" id="GO:0005829">
    <property type="term" value="C:cytosol"/>
    <property type="evidence" value="ECO:0007669"/>
    <property type="project" value="TreeGrafter"/>
</dbReference>
<dbReference type="InterPro" id="IPR015421">
    <property type="entry name" value="PyrdxlP-dep_Trfase_major"/>
</dbReference>
<dbReference type="PROSITE" id="PS00105">
    <property type="entry name" value="AA_TRANSFER_CLASS_1"/>
    <property type="match status" value="1"/>
</dbReference>
<evidence type="ECO:0000256" key="4">
    <source>
        <dbReference type="ARBA" id="ARBA00022576"/>
    </source>
</evidence>
<dbReference type="InterPro" id="IPR000796">
    <property type="entry name" value="Asp_trans"/>
</dbReference>
<dbReference type="NCBIfam" id="NF006719">
    <property type="entry name" value="PRK09257.1"/>
    <property type="match status" value="1"/>
</dbReference>
<evidence type="ECO:0000313" key="9">
    <source>
        <dbReference type="EMBL" id="SDD63155.1"/>
    </source>
</evidence>
<gene>
    <name evidence="9" type="ORF">SAMN04488509_104227</name>
</gene>
<dbReference type="InterPro" id="IPR015424">
    <property type="entry name" value="PyrdxlP-dep_Trfase"/>
</dbReference>
<protein>
    <recommendedName>
        <fullName evidence="7">Aminotransferase</fullName>
        <ecNumber evidence="7">2.6.1.-</ecNumber>
    </recommendedName>
</protein>
<evidence type="ECO:0000256" key="5">
    <source>
        <dbReference type="ARBA" id="ARBA00022679"/>
    </source>
</evidence>
<dbReference type="PRINTS" id="PR00799">
    <property type="entry name" value="TRANSAMINASE"/>
</dbReference>
<dbReference type="SUPFAM" id="SSF53383">
    <property type="entry name" value="PLP-dependent transferases"/>
    <property type="match status" value="1"/>
</dbReference>
<dbReference type="OrthoDB" id="9766445at2"/>
<evidence type="ECO:0000256" key="2">
    <source>
        <dbReference type="ARBA" id="ARBA00007441"/>
    </source>
</evidence>
<dbReference type="InterPro" id="IPR004838">
    <property type="entry name" value="NHTrfase_class1_PyrdxlP-BS"/>
</dbReference>
<feature type="domain" description="Aminotransferase class I/classII large" evidence="8">
    <location>
        <begin position="27"/>
        <end position="391"/>
    </location>
</feature>
<dbReference type="GO" id="GO:0033585">
    <property type="term" value="P:L-phenylalanine biosynthetic process from chorismate via phenylpyruvate"/>
    <property type="evidence" value="ECO:0007669"/>
    <property type="project" value="TreeGrafter"/>
</dbReference>
<evidence type="ECO:0000313" key="10">
    <source>
        <dbReference type="Proteomes" id="UP000199603"/>
    </source>
</evidence>
<dbReference type="PANTHER" id="PTHR11879:SF22">
    <property type="entry name" value="ASPARTATE AMINOTRANSFERASE, MITOCHONDRIAL"/>
    <property type="match status" value="1"/>
</dbReference>
<dbReference type="FunFam" id="3.40.640.10:FF:000066">
    <property type="entry name" value="Aspartate aminotransferase"/>
    <property type="match status" value="1"/>
</dbReference>
<dbReference type="InterPro" id="IPR004839">
    <property type="entry name" value="Aminotransferase_I/II_large"/>
</dbReference>
<dbReference type="Pfam" id="PF00155">
    <property type="entry name" value="Aminotran_1_2"/>
    <property type="match status" value="1"/>
</dbReference>
<dbReference type="RefSeq" id="WP_091242036.1">
    <property type="nucleotide sequence ID" value="NZ_FNAG01000004.1"/>
</dbReference>